<keyword evidence="2" id="KW-1185">Reference proteome</keyword>
<organism evidence="2 3">
    <name type="scientific">Plectus sambesii</name>
    <dbReference type="NCBI Taxonomy" id="2011161"/>
    <lineage>
        <taxon>Eukaryota</taxon>
        <taxon>Metazoa</taxon>
        <taxon>Ecdysozoa</taxon>
        <taxon>Nematoda</taxon>
        <taxon>Chromadorea</taxon>
        <taxon>Plectida</taxon>
        <taxon>Plectina</taxon>
        <taxon>Plectoidea</taxon>
        <taxon>Plectidae</taxon>
        <taxon>Plectus</taxon>
    </lineage>
</organism>
<protein>
    <submittedName>
        <fullName evidence="3">Uncharacterized protein</fullName>
    </submittedName>
</protein>
<dbReference type="WBParaSite" id="PSAMB.scaffold1535size30370.g13656.t1">
    <property type="protein sequence ID" value="PSAMB.scaffold1535size30370.g13656.t1"/>
    <property type="gene ID" value="PSAMB.scaffold1535size30370.g13656"/>
</dbReference>
<name>A0A914V4E9_9BILA</name>
<accession>A0A914V4E9</accession>
<evidence type="ECO:0000256" key="1">
    <source>
        <dbReference type="SAM" id="MobiDB-lite"/>
    </source>
</evidence>
<sequence>MSARHAWRARKSLISRLYRRGRSTDAAAAAAALARKSEASEHEHERSRAESRQPNKSDATVDGAILAAIMMRLGGRVVGHLSLSRAWTLVAPRP</sequence>
<feature type="region of interest" description="Disordered" evidence="1">
    <location>
        <begin position="29"/>
        <end position="58"/>
    </location>
</feature>
<dbReference type="Proteomes" id="UP000887566">
    <property type="component" value="Unplaced"/>
</dbReference>
<reference evidence="3" key="1">
    <citation type="submission" date="2022-11" db="UniProtKB">
        <authorList>
            <consortium name="WormBaseParasite"/>
        </authorList>
    </citation>
    <scope>IDENTIFICATION</scope>
</reference>
<proteinExistence type="predicted"/>
<evidence type="ECO:0000313" key="2">
    <source>
        <dbReference type="Proteomes" id="UP000887566"/>
    </source>
</evidence>
<evidence type="ECO:0000313" key="3">
    <source>
        <dbReference type="WBParaSite" id="PSAMB.scaffold1535size30370.g13656.t1"/>
    </source>
</evidence>
<feature type="compositionally biased region" description="Basic and acidic residues" evidence="1">
    <location>
        <begin position="35"/>
        <end position="55"/>
    </location>
</feature>
<dbReference type="AlphaFoldDB" id="A0A914V4E9"/>